<proteinExistence type="predicted"/>
<dbReference type="EnsemblPlants" id="AET1Gv20897300.9">
    <property type="protein sequence ID" value="AET1Gv20897300.9"/>
    <property type="gene ID" value="AET1Gv20897300"/>
</dbReference>
<dbReference type="Proteomes" id="UP000015105">
    <property type="component" value="Chromosome 1D"/>
</dbReference>
<reference evidence="3" key="5">
    <citation type="journal article" date="2021" name="G3 (Bethesda)">
        <title>Aegilops tauschii genome assembly Aet v5.0 features greater sequence contiguity and improved annotation.</title>
        <authorList>
            <person name="Wang L."/>
            <person name="Zhu T."/>
            <person name="Rodriguez J.C."/>
            <person name="Deal K.R."/>
            <person name="Dubcovsky J."/>
            <person name="McGuire P.E."/>
            <person name="Lux T."/>
            <person name="Spannagl M."/>
            <person name="Mayer K.F.X."/>
            <person name="Baldrich P."/>
            <person name="Meyers B.C."/>
            <person name="Huo N."/>
            <person name="Gu Y.Q."/>
            <person name="Zhou H."/>
            <person name="Devos K.M."/>
            <person name="Bennetzen J.L."/>
            <person name="Unver T."/>
            <person name="Budak H."/>
            <person name="Gulick P.J."/>
            <person name="Galiba G."/>
            <person name="Kalapos B."/>
            <person name="Nelson D.R."/>
            <person name="Li P."/>
            <person name="You F.M."/>
            <person name="Luo M.C."/>
            <person name="Dvorak J."/>
        </authorList>
    </citation>
    <scope>NUCLEOTIDE SEQUENCE [LARGE SCALE GENOMIC DNA]</scope>
    <source>
        <strain evidence="3">cv. AL8/78</strain>
    </source>
</reference>
<organism evidence="3 4">
    <name type="scientific">Aegilops tauschii subsp. strangulata</name>
    <name type="common">Goatgrass</name>
    <dbReference type="NCBI Taxonomy" id="200361"/>
    <lineage>
        <taxon>Eukaryota</taxon>
        <taxon>Viridiplantae</taxon>
        <taxon>Streptophyta</taxon>
        <taxon>Embryophyta</taxon>
        <taxon>Tracheophyta</taxon>
        <taxon>Spermatophyta</taxon>
        <taxon>Magnoliopsida</taxon>
        <taxon>Liliopsida</taxon>
        <taxon>Poales</taxon>
        <taxon>Poaceae</taxon>
        <taxon>BOP clade</taxon>
        <taxon>Pooideae</taxon>
        <taxon>Triticodae</taxon>
        <taxon>Triticeae</taxon>
        <taxon>Triticinae</taxon>
        <taxon>Aegilops</taxon>
    </lineage>
</organism>
<protein>
    <submittedName>
        <fullName evidence="3">Uncharacterized protein</fullName>
    </submittedName>
</protein>
<reference evidence="3" key="3">
    <citation type="journal article" date="2017" name="Nature">
        <title>Genome sequence of the progenitor of the wheat D genome Aegilops tauschii.</title>
        <authorList>
            <person name="Luo M.C."/>
            <person name="Gu Y.Q."/>
            <person name="Puiu D."/>
            <person name="Wang H."/>
            <person name="Twardziok S.O."/>
            <person name="Deal K.R."/>
            <person name="Huo N."/>
            <person name="Zhu T."/>
            <person name="Wang L."/>
            <person name="Wang Y."/>
            <person name="McGuire P.E."/>
            <person name="Liu S."/>
            <person name="Long H."/>
            <person name="Ramasamy R.K."/>
            <person name="Rodriguez J.C."/>
            <person name="Van S.L."/>
            <person name="Yuan L."/>
            <person name="Wang Z."/>
            <person name="Xia Z."/>
            <person name="Xiao L."/>
            <person name="Anderson O.D."/>
            <person name="Ouyang S."/>
            <person name="Liang Y."/>
            <person name="Zimin A.V."/>
            <person name="Pertea G."/>
            <person name="Qi P."/>
            <person name="Bennetzen J.L."/>
            <person name="Dai X."/>
            <person name="Dawson M.W."/>
            <person name="Muller H.G."/>
            <person name="Kugler K."/>
            <person name="Rivarola-Duarte L."/>
            <person name="Spannagl M."/>
            <person name="Mayer K.F.X."/>
            <person name="Lu F.H."/>
            <person name="Bevan M.W."/>
            <person name="Leroy P."/>
            <person name="Li P."/>
            <person name="You F.M."/>
            <person name="Sun Q."/>
            <person name="Liu Z."/>
            <person name="Lyons E."/>
            <person name="Wicker T."/>
            <person name="Salzberg S.L."/>
            <person name="Devos K.M."/>
            <person name="Dvorak J."/>
        </authorList>
    </citation>
    <scope>NUCLEOTIDE SEQUENCE [LARGE SCALE GENOMIC DNA]</scope>
    <source>
        <strain evidence="3">cv. AL8/78</strain>
    </source>
</reference>
<sequence>MQVPLGANGCAYFQFEDLCDRPIGAADYFGLFKKFHTLAVEGVPKFGYHNRTAAYRFVTLVDVMYENKGRLLCTAEAEPIELFENVVTVAEAQKSSPRSSRSQKSDDPDLCVDNELGFAKDRTISRLTELNSREYLEDFEAKWQHPLHAVDNGGDVVLA</sequence>
<evidence type="ECO:0000313" key="3">
    <source>
        <dbReference type="EnsemblPlants" id="AET1Gv20897300.8"/>
    </source>
</evidence>
<reference evidence="4" key="2">
    <citation type="journal article" date="2017" name="Nat. Plants">
        <title>The Aegilops tauschii genome reveals multiple impacts of transposons.</title>
        <authorList>
            <person name="Zhao G."/>
            <person name="Zou C."/>
            <person name="Li K."/>
            <person name="Wang K."/>
            <person name="Li T."/>
            <person name="Gao L."/>
            <person name="Zhang X."/>
            <person name="Wang H."/>
            <person name="Yang Z."/>
            <person name="Liu X."/>
            <person name="Jiang W."/>
            <person name="Mao L."/>
            <person name="Kong X."/>
            <person name="Jiao Y."/>
            <person name="Jia J."/>
        </authorList>
    </citation>
    <scope>NUCLEOTIDE SEQUENCE [LARGE SCALE GENOMIC DNA]</scope>
    <source>
        <strain evidence="4">cv. AL8/78</strain>
    </source>
</reference>
<dbReference type="GO" id="GO:0009507">
    <property type="term" value="C:chloroplast"/>
    <property type="evidence" value="ECO:0007669"/>
    <property type="project" value="TreeGrafter"/>
</dbReference>
<keyword evidence="1" id="KW-0547">Nucleotide-binding</keyword>
<dbReference type="PANTHER" id="PTHR12169:SF29">
    <property type="entry name" value="AFG1-LIKE ATPASE FAMILY PROTEIN"/>
    <property type="match status" value="1"/>
</dbReference>
<name>A0A452ZS33_AEGTS</name>
<dbReference type="GO" id="GO:0005739">
    <property type="term" value="C:mitochondrion"/>
    <property type="evidence" value="ECO:0007669"/>
    <property type="project" value="TreeGrafter"/>
</dbReference>
<dbReference type="PANTHER" id="PTHR12169">
    <property type="entry name" value="ATPASE N2B"/>
    <property type="match status" value="1"/>
</dbReference>
<dbReference type="Pfam" id="PF03969">
    <property type="entry name" value="AFG1_ATPase"/>
    <property type="match status" value="1"/>
</dbReference>
<reference evidence="3" key="4">
    <citation type="submission" date="2019-03" db="UniProtKB">
        <authorList>
            <consortium name="EnsemblPlants"/>
        </authorList>
    </citation>
    <scope>IDENTIFICATION</scope>
</reference>
<dbReference type="GO" id="GO:0005524">
    <property type="term" value="F:ATP binding"/>
    <property type="evidence" value="ECO:0007669"/>
    <property type="project" value="UniProtKB-KW"/>
</dbReference>
<dbReference type="InterPro" id="IPR005654">
    <property type="entry name" value="ATPase_AFG1-like"/>
</dbReference>
<keyword evidence="2" id="KW-0067">ATP-binding</keyword>
<evidence type="ECO:0000256" key="1">
    <source>
        <dbReference type="ARBA" id="ARBA00022741"/>
    </source>
</evidence>
<keyword evidence="4" id="KW-1185">Reference proteome</keyword>
<evidence type="ECO:0000313" key="4">
    <source>
        <dbReference type="Proteomes" id="UP000015105"/>
    </source>
</evidence>
<reference evidence="4" key="1">
    <citation type="journal article" date="2014" name="Science">
        <title>Ancient hybridizations among the ancestral genomes of bread wheat.</title>
        <authorList>
            <consortium name="International Wheat Genome Sequencing Consortium,"/>
            <person name="Marcussen T."/>
            <person name="Sandve S.R."/>
            <person name="Heier L."/>
            <person name="Spannagl M."/>
            <person name="Pfeifer M."/>
            <person name="Jakobsen K.S."/>
            <person name="Wulff B.B."/>
            <person name="Steuernagel B."/>
            <person name="Mayer K.F."/>
            <person name="Olsen O.A."/>
        </authorList>
    </citation>
    <scope>NUCLEOTIDE SEQUENCE [LARGE SCALE GENOMIC DNA]</scope>
    <source>
        <strain evidence="4">cv. AL8/78</strain>
    </source>
</reference>
<dbReference type="GO" id="GO:0016887">
    <property type="term" value="F:ATP hydrolysis activity"/>
    <property type="evidence" value="ECO:0007669"/>
    <property type="project" value="InterPro"/>
</dbReference>
<dbReference type="Gramene" id="AET1Gv20897300.9">
    <property type="protein sequence ID" value="AET1Gv20897300.9"/>
    <property type="gene ID" value="AET1Gv20897300"/>
</dbReference>
<evidence type="ECO:0000256" key="2">
    <source>
        <dbReference type="ARBA" id="ARBA00022840"/>
    </source>
</evidence>
<dbReference type="AlphaFoldDB" id="A0A452ZS33"/>
<accession>A0A452ZS33</accession>
<dbReference type="EnsemblPlants" id="AET1Gv20897300.8">
    <property type="protein sequence ID" value="AET1Gv20897300.8"/>
    <property type="gene ID" value="AET1Gv20897300"/>
</dbReference>
<dbReference type="Gramene" id="AET1Gv20897300.8">
    <property type="protein sequence ID" value="AET1Gv20897300.8"/>
    <property type="gene ID" value="AET1Gv20897300"/>
</dbReference>